<organism evidence="3 4">
    <name type="scientific">Cherax quadricarinatus</name>
    <name type="common">Australian red claw crayfish</name>
    <dbReference type="NCBI Taxonomy" id="27406"/>
    <lineage>
        <taxon>Eukaryota</taxon>
        <taxon>Metazoa</taxon>
        <taxon>Ecdysozoa</taxon>
        <taxon>Arthropoda</taxon>
        <taxon>Crustacea</taxon>
        <taxon>Multicrustacea</taxon>
        <taxon>Malacostraca</taxon>
        <taxon>Eumalacostraca</taxon>
        <taxon>Eucarida</taxon>
        <taxon>Decapoda</taxon>
        <taxon>Pleocyemata</taxon>
        <taxon>Astacidea</taxon>
        <taxon>Parastacoidea</taxon>
        <taxon>Parastacidae</taxon>
        <taxon>Cherax</taxon>
    </lineage>
</organism>
<dbReference type="InterPro" id="IPR036116">
    <property type="entry name" value="FN3_sf"/>
</dbReference>
<name>A0AAW0XA23_CHEQU</name>
<keyword evidence="4" id="KW-1185">Reference proteome</keyword>
<accession>A0AAW0XA23</accession>
<sequence>NVTVSTSTVIAVVTWHLHLEEDWEESPEGPKTTLHLQYRPIHSAQWLHLPHHIAPSQGRVDVYKLQPNTTYEFQLWTSNSYGDSEVVKVINTTHPFVSEIDLAKGLEKTLEEFSPSVWIVAVMVAMVVASILGGLLLVIYCIQHKFKKSNEGDDPEKIELVPHIIENPGYQVDHSCNLETIYESHLSPSASAQSTVATV</sequence>
<dbReference type="AlphaFoldDB" id="A0AAW0XA23"/>
<evidence type="ECO:0000313" key="3">
    <source>
        <dbReference type="EMBL" id="KAK8736238.1"/>
    </source>
</evidence>
<dbReference type="Gene3D" id="2.60.40.10">
    <property type="entry name" value="Immunoglobulins"/>
    <property type="match status" value="1"/>
</dbReference>
<evidence type="ECO:0000259" key="2">
    <source>
        <dbReference type="PROSITE" id="PS50853"/>
    </source>
</evidence>
<dbReference type="Proteomes" id="UP001445076">
    <property type="component" value="Unassembled WGS sequence"/>
</dbReference>
<reference evidence="3 4" key="1">
    <citation type="journal article" date="2024" name="BMC Genomics">
        <title>Genome assembly of redclaw crayfish (Cherax quadricarinatus) provides insights into its immune adaptation and hypoxia tolerance.</title>
        <authorList>
            <person name="Liu Z."/>
            <person name="Zheng J."/>
            <person name="Li H."/>
            <person name="Fang K."/>
            <person name="Wang S."/>
            <person name="He J."/>
            <person name="Zhou D."/>
            <person name="Weng S."/>
            <person name="Chi M."/>
            <person name="Gu Z."/>
            <person name="He J."/>
            <person name="Li F."/>
            <person name="Wang M."/>
        </authorList>
    </citation>
    <scope>NUCLEOTIDE SEQUENCE [LARGE SCALE GENOMIC DNA]</scope>
    <source>
        <strain evidence="3">ZL_2023a</strain>
    </source>
</reference>
<dbReference type="EMBL" id="JARKIK010000044">
    <property type="protein sequence ID" value="KAK8736238.1"/>
    <property type="molecule type" value="Genomic_DNA"/>
</dbReference>
<feature type="transmembrane region" description="Helical" evidence="1">
    <location>
        <begin position="117"/>
        <end position="142"/>
    </location>
</feature>
<dbReference type="InterPro" id="IPR013783">
    <property type="entry name" value="Ig-like_fold"/>
</dbReference>
<dbReference type="SUPFAM" id="SSF49265">
    <property type="entry name" value="Fibronectin type III"/>
    <property type="match status" value="1"/>
</dbReference>
<proteinExistence type="predicted"/>
<evidence type="ECO:0000256" key="1">
    <source>
        <dbReference type="SAM" id="Phobius"/>
    </source>
</evidence>
<dbReference type="InterPro" id="IPR003961">
    <property type="entry name" value="FN3_dom"/>
</dbReference>
<dbReference type="CDD" id="cd00063">
    <property type="entry name" value="FN3"/>
    <property type="match status" value="1"/>
</dbReference>
<keyword evidence="1" id="KW-0812">Transmembrane</keyword>
<keyword evidence="1" id="KW-1133">Transmembrane helix</keyword>
<evidence type="ECO:0000313" key="4">
    <source>
        <dbReference type="Proteomes" id="UP001445076"/>
    </source>
</evidence>
<gene>
    <name evidence="3" type="ORF">OTU49_004884</name>
</gene>
<comment type="caution">
    <text evidence="3">The sequence shown here is derived from an EMBL/GenBank/DDBJ whole genome shotgun (WGS) entry which is preliminary data.</text>
</comment>
<feature type="non-terminal residue" evidence="3">
    <location>
        <position position="1"/>
    </location>
</feature>
<dbReference type="PROSITE" id="PS50853">
    <property type="entry name" value="FN3"/>
    <property type="match status" value="1"/>
</dbReference>
<feature type="domain" description="Fibronectin type-III" evidence="2">
    <location>
        <begin position="1"/>
        <end position="97"/>
    </location>
</feature>
<protein>
    <recommendedName>
        <fullName evidence="2">Fibronectin type-III domain-containing protein</fullName>
    </recommendedName>
</protein>
<keyword evidence="1" id="KW-0472">Membrane</keyword>